<organism evidence="6 7">
    <name type="scientific">Poseidonibacter parvus</name>
    <dbReference type="NCBI Taxonomy" id="1850254"/>
    <lineage>
        <taxon>Bacteria</taxon>
        <taxon>Pseudomonadati</taxon>
        <taxon>Campylobacterota</taxon>
        <taxon>Epsilonproteobacteria</taxon>
        <taxon>Campylobacterales</taxon>
        <taxon>Arcobacteraceae</taxon>
        <taxon>Poseidonibacter</taxon>
    </lineage>
</organism>
<evidence type="ECO:0000256" key="3">
    <source>
        <dbReference type="ARBA" id="ARBA00022801"/>
    </source>
</evidence>
<evidence type="ECO:0000256" key="1">
    <source>
        <dbReference type="ARBA" id="ARBA00001561"/>
    </source>
</evidence>
<dbReference type="GO" id="GO:0009254">
    <property type="term" value="P:peptidoglycan turnover"/>
    <property type="evidence" value="ECO:0007669"/>
    <property type="project" value="TreeGrafter"/>
</dbReference>
<feature type="domain" description="N-acetylmuramoyl-L-alanine amidase" evidence="5">
    <location>
        <begin position="42"/>
        <end position="196"/>
    </location>
</feature>
<dbReference type="GO" id="GO:0009253">
    <property type="term" value="P:peptidoglycan catabolic process"/>
    <property type="evidence" value="ECO:0007669"/>
    <property type="project" value="InterPro"/>
</dbReference>
<dbReference type="PANTHER" id="PTHR30417:SF1">
    <property type="entry name" value="N-ACETYLMURAMOYL-L-ALANINE AMIDASE AMID"/>
    <property type="match status" value="1"/>
</dbReference>
<dbReference type="KEGG" id="alp:LPB137_06070"/>
<reference evidence="6 7" key="1">
    <citation type="submission" date="2017-01" db="EMBL/GenBank/DDBJ databases">
        <title>Genome sequencing of Arcobacter sp. LPB0137.</title>
        <authorList>
            <person name="Lee G.-W."/>
            <person name="Yi H."/>
        </authorList>
    </citation>
    <scope>NUCLEOTIDE SEQUENCE [LARGE SCALE GENOMIC DNA]</scope>
    <source>
        <strain evidence="6 7">LPB0137</strain>
    </source>
</reference>
<evidence type="ECO:0000256" key="4">
    <source>
        <dbReference type="ARBA" id="ARBA00023316"/>
    </source>
</evidence>
<name>A0A1P8KLL4_9BACT</name>
<dbReference type="InterPro" id="IPR002502">
    <property type="entry name" value="Amidase_domain"/>
</dbReference>
<dbReference type="SMART" id="SM00644">
    <property type="entry name" value="Ami_2"/>
    <property type="match status" value="1"/>
</dbReference>
<gene>
    <name evidence="6" type="ORF">LPB137_06070</name>
</gene>
<dbReference type="InterPro" id="IPR051206">
    <property type="entry name" value="NAMLAA_amidase_2"/>
</dbReference>
<keyword evidence="7" id="KW-1185">Reference proteome</keyword>
<accession>A0A1P8KLL4</accession>
<evidence type="ECO:0000256" key="2">
    <source>
        <dbReference type="ARBA" id="ARBA00011901"/>
    </source>
</evidence>
<dbReference type="EC" id="3.5.1.28" evidence="2"/>
<keyword evidence="4" id="KW-0961">Cell wall biogenesis/degradation</keyword>
<dbReference type="AlphaFoldDB" id="A0A1P8KLL4"/>
<protein>
    <recommendedName>
        <fullName evidence="2">N-acetylmuramoyl-L-alanine amidase</fullName>
        <ecNumber evidence="2">3.5.1.28</ecNumber>
    </recommendedName>
</protein>
<dbReference type="PANTHER" id="PTHR30417">
    <property type="entry name" value="N-ACETYLMURAMOYL-L-ALANINE AMIDASE AMID"/>
    <property type="match status" value="1"/>
</dbReference>
<dbReference type="InterPro" id="IPR036505">
    <property type="entry name" value="Amidase/PGRP_sf"/>
</dbReference>
<sequence length="212" mass="24722">MMKKLLLILTIFLNLEAIEIIKKPIVFDKMRMDLTKDYIKNHYGLSVDNINIIPKMIVIHHTAVNSLKRSFHRFNPSRLLIDRKDIAKASLLNVSAHFLVARDGTIYSLMNETHMARHVIGLNYSSIGIENVGGQKKSDTLTKEQLEANIKLVNYLKKKYKTIEYLIAHSEYLKFKTHELWLEKDNSYKTIKSDPHKKFMKALRKEIKGLKN</sequence>
<dbReference type="Gene3D" id="3.40.80.10">
    <property type="entry name" value="Peptidoglycan recognition protein-like"/>
    <property type="match status" value="1"/>
</dbReference>
<comment type="catalytic activity">
    <reaction evidence="1">
        <text>Hydrolyzes the link between N-acetylmuramoyl residues and L-amino acid residues in certain cell-wall glycopeptides.</text>
        <dbReference type="EC" id="3.5.1.28"/>
    </reaction>
</comment>
<dbReference type="SUPFAM" id="SSF55846">
    <property type="entry name" value="N-acetylmuramoyl-L-alanine amidase-like"/>
    <property type="match status" value="1"/>
</dbReference>
<dbReference type="CDD" id="cd06583">
    <property type="entry name" value="PGRP"/>
    <property type="match status" value="1"/>
</dbReference>
<dbReference type="Proteomes" id="UP000186074">
    <property type="component" value="Chromosome"/>
</dbReference>
<dbReference type="GO" id="GO:0071555">
    <property type="term" value="P:cell wall organization"/>
    <property type="evidence" value="ECO:0007669"/>
    <property type="project" value="UniProtKB-KW"/>
</dbReference>
<evidence type="ECO:0000259" key="5">
    <source>
        <dbReference type="SMART" id="SM00644"/>
    </source>
</evidence>
<proteinExistence type="predicted"/>
<dbReference type="STRING" id="1850254.LPB137_06070"/>
<dbReference type="EMBL" id="CP019070">
    <property type="protein sequence ID" value="APW65441.1"/>
    <property type="molecule type" value="Genomic_DNA"/>
</dbReference>
<evidence type="ECO:0000313" key="7">
    <source>
        <dbReference type="Proteomes" id="UP000186074"/>
    </source>
</evidence>
<evidence type="ECO:0000313" key="6">
    <source>
        <dbReference type="EMBL" id="APW65441.1"/>
    </source>
</evidence>
<dbReference type="GO" id="GO:0008745">
    <property type="term" value="F:N-acetylmuramoyl-L-alanine amidase activity"/>
    <property type="evidence" value="ECO:0007669"/>
    <property type="project" value="UniProtKB-EC"/>
</dbReference>
<dbReference type="Pfam" id="PF01510">
    <property type="entry name" value="Amidase_2"/>
    <property type="match status" value="1"/>
</dbReference>
<keyword evidence="3" id="KW-0378">Hydrolase</keyword>
<dbReference type="RefSeq" id="WP_076085777.1">
    <property type="nucleotide sequence ID" value="NZ_CP019070.1"/>
</dbReference>